<dbReference type="InterPro" id="IPR031870">
    <property type="entry name" value="ATF7IP_BD"/>
</dbReference>
<protein>
    <submittedName>
        <fullName evidence="7 8">Activating transcription factor 7-interacting protein 2 isoform X1</fullName>
    </submittedName>
</protein>
<dbReference type="Pfam" id="PF16794">
    <property type="entry name" value="fn3_4"/>
    <property type="match status" value="1"/>
</dbReference>
<evidence type="ECO:0000313" key="7">
    <source>
        <dbReference type="RefSeq" id="XP_054848735.1"/>
    </source>
</evidence>
<dbReference type="InterPro" id="IPR056565">
    <property type="entry name" value="Fn3_ATF7IP"/>
</dbReference>
<feature type="domain" description="Activating transcription factor 7-interacting protein Fn3" evidence="5">
    <location>
        <begin position="548"/>
        <end position="647"/>
    </location>
</feature>
<evidence type="ECO:0000259" key="4">
    <source>
        <dbReference type="Pfam" id="PF16788"/>
    </source>
</evidence>
<evidence type="ECO:0000313" key="6">
    <source>
        <dbReference type="Proteomes" id="UP001190640"/>
    </source>
</evidence>
<dbReference type="Pfam" id="PF16788">
    <property type="entry name" value="ATF7IP_BD"/>
    <property type="match status" value="1"/>
</dbReference>
<comment type="subcellular location">
    <subcellularLocation>
        <location evidence="1">Nucleus</location>
    </subcellularLocation>
</comment>
<evidence type="ECO:0000256" key="2">
    <source>
        <dbReference type="ARBA" id="ARBA00023242"/>
    </source>
</evidence>
<feature type="region of interest" description="Disordered" evidence="3">
    <location>
        <begin position="388"/>
        <end position="418"/>
    </location>
</feature>
<feature type="compositionally biased region" description="Basic and acidic residues" evidence="3">
    <location>
        <begin position="8"/>
        <end position="29"/>
    </location>
</feature>
<dbReference type="GeneID" id="129338484"/>
<dbReference type="GO" id="GO:0005667">
    <property type="term" value="C:transcription regulator complex"/>
    <property type="evidence" value="ECO:0007669"/>
    <property type="project" value="TreeGrafter"/>
</dbReference>
<reference evidence="7 8" key="1">
    <citation type="submission" date="2025-04" db="UniProtKB">
        <authorList>
            <consortium name="RefSeq"/>
        </authorList>
    </citation>
    <scope>IDENTIFICATION</scope>
    <source>
        <tissue evidence="7 8">Blood</tissue>
    </source>
</reference>
<dbReference type="RefSeq" id="XP_054848736.1">
    <property type="nucleotide sequence ID" value="XM_054992761.1"/>
</dbReference>
<feature type="region of interest" description="Disordered" evidence="3">
    <location>
        <begin position="1"/>
        <end position="50"/>
    </location>
</feature>
<dbReference type="GO" id="GO:0003712">
    <property type="term" value="F:transcription coregulator activity"/>
    <property type="evidence" value="ECO:0007669"/>
    <property type="project" value="TreeGrafter"/>
</dbReference>
<dbReference type="KEGG" id="emc:129338484"/>
<feature type="compositionally biased region" description="Polar residues" evidence="3">
    <location>
        <begin position="450"/>
        <end position="464"/>
    </location>
</feature>
<keyword evidence="2" id="KW-0539">Nucleus</keyword>
<feature type="domain" description="ATF7-interacting protein protein binding" evidence="4">
    <location>
        <begin position="278"/>
        <end position="390"/>
    </location>
</feature>
<dbReference type="InterPro" id="IPR026085">
    <property type="entry name" value="ATF7-int"/>
</dbReference>
<dbReference type="PANTHER" id="PTHR23210">
    <property type="entry name" value="ACTIVATING TRANSCRIPTION FACTOR 7 INTERACTING PROTEIN"/>
    <property type="match status" value="1"/>
</dbReference>
<dbReference type="RefSeq" id="XP_054848735.1">
    <property type="nucleotide sequence ID" value="XM_054992760.1"/>
</dbReference>
<dbReference type="CTD" id="80063"/>
<dbReference type="PANTHER" id="PTHR23210:SF23">
    <property type="entry name" value="ACTIVATING TRANSCRIPTION FACTOR 7-INTERACTING PROTEIN 2"/>
    <property type="match status" value="1"/>
</dbReference>
<evidence type="ECO:0000256" key="3">
    <source>
        <dbReference type="SAM" id="MobiDB-lite"/>
    </source>
</evidence>
<gene>
    <name evidence="7 8" type="primary">ATF7IP2</name>
</gene>
<evidence type="ECO:0000256" key="1">
    <source>
        <dbReference type="ARBA" id="ARBA00004123"/>
    </source>
</evidence>
<proteinExistence type="predicted"/>
<sequence>MEAQQMEGESRNEERRMEAQNKQTQDIKIDSNANIKKPLRARKTMTPSSRKQVEILKNLHRLGNTGSSTYVKSKMDDLPRDLPYNGCNTNSSMEQFLNAGSLQDLLYALYEKECVSPVSKPVEVHLYSKQASWPLDHLEELTSSVASLTSNTPPLDKAEKSEELPKNCTIAVFEQDRAIDKAVVTEEQIENQTVAVSEQDSAIVKAVEAEEPIENQTVAVSEQDSAVVKAVETEDLTESQTIQTIALLDDNIQFQEGNILPDDALRKKRIPEGNEDVSCKRIKSSDETTESSGTHLNKILSGLEKVKFFIQSNVDSSMESIDHKLQQLNKRIDRTQCLRKHEEITIRIIKKISRLDRRVNSVAMHQKAQLQDKANLLGAHAKSTILNAVKPVPGTQNNPSVPPERQSVELGEAPSRTTKSFAKETCLNMKTSNIQAGNSAAHNGRRTETSPDVQQRRASSNADTSAEHQTPHPSKNLSLIDLTKEDDTNKEEAVSVKPSPQSESIKSEPHQPTAESSNQVPESFSHLPPLPKIHLNPEHMNDFKDTRSPQKLELAVVQVQNPKGVAIQWNIRRVDPRCAPIENFHLFTCFEGTNNGIQSSWMKSKPIKALPLPMACSLSLFTPGKYYFTMQSMDIFHRFGPFCDIQSISVV</sequence>
<dbReference type="GO" id="GO:0005634">
    <property type="term" value="C:nucleus"/>
    <property type="evidence" value="ECO:0007669"/>
    <property type="project" value="UniProtKB-SubCell"/>
</dbReference>
<dbReference type="GO" id="GO:0006355">
    <property type="term" value="P:regulation of DNA-templated transcription"/>
    <property type="evidence" value="ECO:0007669"/>
    <property type="project" value="TreeGrafter"/>
</dbReference>
<organism evidence="6 8">
    <name type="scientific">Eublepharis macularius</name>
    <name type="common">Leopard gecko</name>
    <name type="synonym">Cyrtodactylus macularius</name>
    <dbReference type="NCBI Taxonomy" id="481883"/>
    <lineage>
        <taxon>Eukaryota</taxon>
        <taxon>Metazoa</taxon>
        <taxon>Chordata</taxon>
        <taxon>Craniata</taxon>
        <taxon>Vertebrata</taxon>
        <taxon>Euteleostomi</taxon>
        <taxon>Lepidosauria</taxon>
        <taxon>Squamata</taxon>
        <taxon>Bifurcata</taxon>
        <taxon>Gekkota</taxon>
        <taxon>Eublepharidae</taxon>
        <taxon>Eublepharinae</taxon>
        <taxon>Eublepharis</taxon>
    </lineage>
</organism>
<evidence type="ECO:0000259" key="5">
    <source>
        <dbReference type="Pfam" id="PF16794"/>
    </source>
</evidence>
<feature type="compositionally biased region" description="Polar residues" evidence="3">
    <location>
        <begin position="513"/>
        <end position="522"/>
    </location>
</feature>
<feature type="compositionally biased region" description="Basic and acidic residues" evidence="3">
    <location>
        <begin position="482"/>
        <end position="494"/>
    </location>
</feature>
<evidence type="ECO:0000313" key="8">
    <source>
        <dbReference type="RefSeq" id="XP_054848736.1"/>
    </source>
</evidence>
<accession>A0AA97K4C9</accession>
<dbReference type="Proteomes" id="UP001190640">
    <property type="component" value="Chromosome 12"/>
</dbReference>
<feature type="compositionally biased region" description="Polar residues" evidence="3">
    <location>
        <begin position="431"/>
        <end position="441"/>
    </location>
</feature>
<feature type="region of interest" description="Disordered" evidence="3">
    <location>
        <begin position="431"/>
        <end position="529"/>
    </location>
</feature>
<dbReference type="AlphaFoldDB" id="A0AA97K4C9"/>
<keyword evidence="6" id="KW-1185">Reference proteome</keyword>
<name>A0AA97K4C9_EUBMA</name>